<dbReference type="Pfam" id="PF03466">
    <property type="entry name" value="LysR_substrate"/>
    <property type="match status" value="1"/>
</dbReference>
<dbReference type="Gene3D" id="3.40.190.290">
    <property type="match status" value="1"/>
</dbReference>
<name>A0ABW9YDV0_9GAMM</name>
<accession>A0ABW9YDV0</accession>
<dbReference type="Gene3D" id="1.10.10.10">
    <property type="entry name" value="Winged helix-like DNA-binding domain superfamily/Winged helix DNA-binding domain"/>
    <property type="match status" value="1"/>
</dbReference>
<dbReference type="InterPro" id="IPR050176">
    <property type="entry name" value="LTTR"/>
</dbReference>
<dbReference type="EMBL" id="RSEJ01000003">
    <property type="protein sequence ID" value="NBI51836.1"/>
    <property type="molecule type" value="Genomic_DNA"/>
</dbReference>
<dbReference type="InterPro" id="IPR005119">
    <property type="entry name" value="LysR_subst-bd"/>
</dbReference>
<keyword evidence="2" id="KW-0805">Transcription regulation</keyword>
<keyword evidence="4" id="KW-0804">Transcription</keyword>
<evidence type="ECO:0000256" key="1">
    <source>
        <dbReference type="ARBA" id="ARBA00009437"/>
    </source>
</evidence>
<dbReference type="Pfam" id="PF00126">
    <property type="entry name" value="HTH_1"/>
    <property type="match status" value="1"/>
</dbReference>
<keyword evidence="3" id="KW-0238">DNA-binding</keyword>
<dbReference type="PROSITE" id="PS50931">
    <property type="entry name" value="HTH_LYSR"/>
    <property type="match status" value="1"/>
</dbReference>
<comment type="similarity">
    <text evidence="1">Belongs to the LysR transcriptional regulatory family.</text>
</comment>
<reference evidence="6 7" key="1">
    <citation type="journal article" date="2017" name="Int. J. Syst. Evol. Microbiol.">
        <title>Photobacterium alginatilyticum sp. nov., a marine bacterium isolated from bottom seawater.</title>
        <authorList>
            <person name="Wang X."/>
            <person name="Wang Y."/>
            <person name="Yang X."/>
            <person name="Sun H."/>
            <person name="Li B."/>
            <person name="Zhang X.H."/>
        </authorList>
    </citation>
    <scope>NUCLEOTIDE SEQUENCE [LARGE SCALE GENOMIC DNA]</scope>
    <source>
        <strain evidence="6 7">P03D4</strain>
    </source>
</reference>
<sequence>MKNIEASGNEFFSSEKHSEWVWDDTRSFLAVARTGTLSGAASELKISIATLSRRIERLESALKLPLFIRHQSGYQLTAEGSALLEKAEAIETAARNFSSQVATHTTMAGRVRFATAENLANAIILPALPEFYRKYPQIIIELVTDTSTVNLHSREADLALRMVRPTSGNVMLRKLGKLGYGLYASKGYLSKRQSEVDSNIHSGDLFIGWDERKSHLITAQWLNKALKGSSPILTTTSLLGQIEAAKAGLGIAVLPHFLALESGLVCVEADIGLDQSIYLAIQADMAHSPRIRVFADFIVDLVEQNRHKLSGNNE</sequence>
<evidence type="ECO:0000313" key="6">
    <source>
        <dbReference type="EMBL" id="NBI51836.1"/>
    </source>
</evidence>
<dbReference type="PANTHER" id="PTHR30579:SF3">
    <property type="entry name" value="TRANSCRIPTIONAL REGULATORY PROTEIN"/>
    <property type="match status" value="1"/>
</dbReference>
<dbReference type="InterPro" id="IPR036390">
    <property type="entry name" value="WH_DNA-bd_sf"/>
</dbReference>
<comment type="caution">
    <text evidence="6">The sequence shown here is derived from an EMBL/GenBank/DDBJ whole genome shotgun (WGS) entry which is preliminary data.</text>
</comment>
<evidence type="ECO:0000256" key="2">
    <source>
        <dbReference type="ARBA" id="ARBA00023015"/>
    </source>
</evidence>
<organism evidence="6 7">
    <name type="scientific">Photobacterium alginatilyticum</name>
    <dbReference type="NCBI Taxonomy" id="1775171"/>
    <lineage>
        <taxon>Bacteria</taxon>
        <taxon>Pseudomonadati</taxon>
        <taxon>Pseudomonadota</taxon>
        <taxon>Gammaproteobacteria</taxon>
        <taxon>Vibrionales</taxon>
        <taxon>Vibrionaceae</taxon>
        <taxon>Photobacterium</taxon>
    </lineage>
</organism>
<dbReference type="SUPFAM" id="SSF53850">
    <property type="entry name" value="Periplasmic binding protein-like II"/>
    <property type="match status" value="1"/>
</dbReference>
<dbReference type="Proteomes" id="UP000738517">
    <property type="component" value="Unassembled WGS sequence"/>
</dbReference>
<feature type="domain" description="HTH lysR-type" evidence="5">
    <location>
        <begin position="26"/>
        <end position="77"/>
    </location>
</feature>
<protein>
    <submittedName>
        <fullName evidence="6">LysR family transcriptional regulator</fullName>
    </submittedName>
</protein>
<dbReference type="RefSeq" id="WP_160648898.1">
    <property type="nucleotide sequence ID" value="NZ_RSEJ01000003.1"/>
</dbReference>
<evidence type="ECO:0000256" key="3">
    <source>
        <dbReference type="ARBA" id="ARBA00023125"/>
    </source>
</evidence>
<dbReference type="InterPro" id="IPR000847">
    <property type="entry name" value="LysR_HTH_N"/>
</dbReference>
<evidence type="ECO:0000313" key="7">
    <source>
        <dbReference type="Proteomes" id="UP000738517"/>
    </source>
</evidence>
<dbReference type="PANTHER" id="PTHR30579">
    <property type="entry name" value="TRANSCRIPTIONAL REGULATOR"/>
    <property type="match status" value="1"/>
</dbReference>
<dbReference type="InterPro" id="IPR036388">
    <property type="entry name" value="WH-like_DNA-bd_sf"/>
</dbReference>
<evidence type="ECO:0000256" key="4">
    <source>
        <dbReference type="ARBA" id="ARBA00023163"/>
    </source>
</evidence>
<evidence type="ECO:0000259" key="5">
    <source>
        <dbReference type="PROSITE" id="PS50931"/>
    </source>
</evidence>
<keyword evidence="7" id="KW-1185">Reference proteome</keyword>
<dbReference type="SUPFAM" id="SSF46785">
    <property type="entry name" value="Winged helix' DNA-binding domain"/>
    <property type="match status" value="1"/>
</dbReference>
<proteinExistence type="inferred from homology"/>
<gene>
    <name evidence="6" type="ORF">EIZ48_04515</name>
</gene>